<name>A8F6E8_PSELT</name>
<dbReference type="PANTHER" id="PTHR34301">
    <property type="entry name" value="DNA-BINDING PROTEIN-RELATED"/>
    <property type="match status" value="1"/>
</dbReference>
<evidence type="ECO:0000313" key="3">
    <source>
        <dbReference type="Proteomes" id="UP000002016"/>
    </source>
</evidence>
<evidence type="ECO:0000313" key="2">
    <source>
        <dbReference type="EMBL" id="ABV33732.1"/>
    </source>
</evidence>
<reference evidence="2 3" key="1">
    <citation type="submission" date="2007-08" db="EMBL/GenBank/DDBJ databases">
        <title>Complete sequence of Thermotoga lettingae TMO.</title>
        <authorList>
            <consortium name="US DOE Joint Genome Institute"/>
            <person name="Copeland A."/>
            <person name="Lucas S."/>
            <person name="Lapidus A."/>
            <person name="Barry K."/>
            <person name="Glavina del Rio T."/>
            <person name="Dalin E."/>
            <person name="Tice H."/>
            <person name="Pitluck S."/>
            <person name="Foster B."/>
            <person name="Bruce D."/>
            <person name="Schmutz J."/>
            <person name="Larimer F."/>
            <person name="Land M."/>
            <person name="Hauser L."/>
            <person name="Kyrpides N."/>
            <person name="Mikhailova N."/>
            <person name="Nelson K."/>
            <person name="Gogarten J.P."/>
            <person name="Noll K."/>
            <person name="Richardson P."/>
        </authorList>
    </citation>
    <scope>NUCLEOTIDE SEQUENCE [LARGE SCALE GENOMIC DNA]</scope>
    <source>
        <strain evidence="3">ATCC BAA-301 / DSM 14385 / NBRC 107922 / TMO</strain>
    </source>
</reference>
<dbReference type="HOGENOM" id="CLU_733493_0_0_0"/>
<dbReference type="eggNOG" id="COG1672">
    <property type="taxonomic scope" value="Bacteria"/>
</dbReference>
<dbReference type="SUPFAM" id="SSF52540">
    <property type="entry name" value="P-loop containing nucleoside triphosphate hydrolases"/>
    <property type="match status" value="1"/>
</dbReference>
<dbReference type="SUPFAM" id="SSF46785">
    <property type="entry name" value="Winged helix' DNA-binding domain"/>
    <property type="match status" value="1"/>
</dbReference>
<evidence type="ECO:0000259" key="1">
    <source>
        <dbReference type="Pfam" id="PF07693"/>
    </source>
</evidence>
<sequence>MRKNDIKHILKALFDEPLSSIDLLVNREKEIDSLNMVCSLQPAGVYGVCGETGVGKTTVLNFVKPDEGERIYLKLTEKESKEAIIADMLYKLAVEVKKSKTTELLKIAKQVIDFVVEERSETSSFGTAGGVFVTGNLSKSTTRTKKFNIYQAYELFDEFLEALLKKYNKVVLLIDELDKEKKEEVLVILDSLKTVFGKDGLVVILSLPFAIYREYVRDRLRWNESGNLENILKDTFFIEPLDDKQIQQMISKRLMAYPDYFDGDALYEIARYSDGNPRDALWISQQIVQSNLDNERITGQIARETIKKIVKRYFENSWELTDLQKKVLRIVADHQGSRSAIVKELEKRNVKRQTAYTYINRLKEAGLIIERDEKLRVSGKIFYMISL</sequence>
<dbReference type="OrthoDB" id="37089at2"/>
<dbReference type="AlphaFoldDB" id="A8F6E8"/>
<proteinExistence type="predicted"/>
<feature type="domain" description="KAP NTPase" evidence="1">
    <location>
        <begin position="37"/>
        <end position="253"/>
    </location>
</feature>
<dbReference type="RefSeq" id="WP_012003213.1">
    <property type="nucleotide sequence ID" value="NC_009828.1"/>
</dbReference>
<dbReference type="InterPro" id="IPR036390">
    <property type="entry name" value="WH_DNA-bd_sf"/>
</dbReference>
<dbReference type="EMBL" id="CP000812">
    <property type="protein sequence ID" value="ABV33732.1"/>
    <property type="molecule type" value="Genomic_DNA"/>
</dbReference>
<organism evidence="2 3">
    <name type="scientific">Pseudothermotoga lettingae (strain ATCC BAA-301 / DSM 14385 / NBRC 107922 / TMO)</name>
    <name type="common">Thermotoga lettingae</name>
    <dbReference type="NCBI Taxonomy" id="416591"/>
    <lineage>
        <taxon>Bacteria</taxon>
        <taxon>Thermotogati</taxon>
        <taxon>Thermotogota</taxon>
        <taxon>Thermotogae</taxon>
        <taxon>Thermotogales</taxon>
        <taxon>Thermotogaceae</taxon>
        <taxon>Pseudothermotoga</taxon>
    </lineage>
</organism>
<keyword evidence="3" id="KW-1185">Reference proteome</keyword>
<reference evidence="2 3" key="2">
    <citation type="journal article" date="2009" name="Proc. Natl. Acad. Sci. U.S.A.">
        <title>On the chimeric nature, thermophilic origin, and phylogenetic placement of the Thermotogales.</title>
        <authorList>
            <person name="Zhaxybayeva O."/>
            <person name="Swithers K.S."/>
            <person name="Lapierre P."/>
            <person name="Fournier G.P."/>
            <person name="Bickhart D.M."/>
            <person name="DeBoy R.T."/>
            <person name="Nelson K.E."/>
            <person name="Nesbo C.L."/>
            <person name="Doolittle W.F."/>
            <person name="Gogarten J.P."/>
            <person name="Noll K.M."/>
        </authorList>
    </citation>
    <scope>NUCLEOTIDE SEQUENCE [LARGE SCALE GENOMIC DNA]</scope>
    <source>
        <strain evidence="3">ATCC BAA-301 / DSM 14385 / NBRC 107922 / TMO</strain>
    </source>
</reference>
<dbReference type="Pfam" id="PF07693">
    <property type="entry name" value="KAP_NTPase"/>
    <property type="match status" value="1"/>
</dbReference>
<dbReference type="PANTHER" id="PTHR34301:SF8">
    <property type="entry name" value="ATPASE DOMAIN-CONTAINING PROTEIN"/>
    <property type="match status" value="1"/>
</dbReference>
<dbReference type="InterPro" id="IPR011646">
    <property type="entry name" value="KAP_P-loop"/>
</dbReference>
<dbReference type="Proteomes" id="UP000002016">
    <property type="component" value="Chromosome"/>
</dbReference>
<gene>
    <name evidence="2" type="ordered locus">Tlet_1167</name>
</gene>
<accession>A8F6E8</accession>
<dbReference type="STRING" id="416591.Tlet_1167"/>
<dbReference type="Gene3D" id="3.40.50.300">
    <property type="entry name" value="P-loop containing nucleotide triphosphate hydrolases"/>
    <property type="match status" value="1"/>
</dbReference>
<protein>
    <submittedName>
        <fullName evidence="2">KAP P-loop domain protein</fullName>
    </submittedName>
</protein>
<dbReference type="InterPro" id="IPR027417">
    <property type="entry name" value="P-loop_NTPase"/>
</dbReference>
<dbReference type="KEGG" id="tle:Tlet_1167"/>